<dbReference type="OrthoDB" id="10071381at2759"/>
<evidence type="ECO:0000256" key="4">
    <source>
        <dbReference type="SAM" id="MobiDB-lite"/>
    </source>
</evidence>
<dbReference type="GO" id="GO:1990414">
    <property type="term" value="P:replication-born double-strand break repair via sister chromatid exchange"/>
    <property type="evidence" value="ECO:0007669"/>
    <property type="project" value="TreeGrafter"/>
</dbReference>
<feature type="compositionally biased region" description="Pro residues" evidence="4">
    <location>
        <begin position="298"/>
        <end position="307"/>
    </location>
</feature>
<feature type="domain" description="Rad21/Rec8-like protein N-terminal" evidence="6">
    <location>
        <begin position="1"/>
        <end position="100"/>
    </location>
</feature>
<dbReference type="InterPro" id="IPR039781">
    <property type="entry name" value="Rad21/Rec8-like"/>
</dbReference>
<evidence type="ECO:0000256" key="3">
    <source>
        <dbReference type="ARBA" id="ARBA00023242"/>
    </source>
</evidence>
<feature type="region of interest" description="Disordered" evidence="4">
    <location>
        <begin position="640"/>
        <end position="669"/>
    </location>
</feature>
<dbReference type="Pfam" id="PF04824">
    <property type="entry name" value="Rad21_Rec8"/>
    <property type="match status" value="1"/>
</dbReference>
<comment type="similarity">
    <text evidence="2">Belongs to the rad21 family.</text>
</comment>
<dbReference type="Pfam" id="PF04825">
    <property type="entry name" value="Rad21_Rec8_N"/>
    <property type="match status" value="1"/>
</dbReference>
<feature type="region of interest" description="Disordered" evidence="4">
    <location>
        <begin position="229"/>
        <end position="255"/>
    </location>
</feature>
<dbReference type="PANTHER" id="PTHR12585:SF69">
    <property type="entry name" value="FI11703P"/>
    <property type="match status" value="1"/>
</dbReference>
<gene>
    <name evidence="7" type="ORF">CYLTODRAFT_416207</name>
</gene>
<dbReference type="InterPro" id="IPR006910">
    <property type="entry name" value="Rad21_Rec8_N"/>
</dbReference>
<feature type="domain" description="Rad21/Rec8-like protein C-terminal eukaryotic" evidence="5">
    <location>
        <begin position="584"/>
        <end position="635"/>
    </location>
</feature>
<organism evidence="7 8">
    <name type="scientific">Cylindrobasidium torrendii FP15055 ss-10</name>
    <dbReference type="NCBI Taxonomy" id="1314674"/>
    <lineage>
        <taxon>Eukaryota</taxon>
        <taxon>Fungi</taxon>
        <taxon>Dikarya</taxon>
        <taxon>Basidiomycota</taxon>
        <taxon>Agaricomycotina</taxon>
        <taxon>Agaricomycetes</taxon>
        <taxon>Agaricomycetidae</taxon>
        <taxon>Agaricales</taxon>
        <taxon>Marasmiineae</taxon>
        <taxon>Physalacriaceae</taxon>
        <taxon>Cylindrobasidium</taxon>
    </lineage>
</organism>
<evidence type="ECO:0000259" key="5">
    <source>
        <dbReference type="Pfam" id="PF04824"/>
    </source>
</evidence>
<evidence type="ECO:0000313" key="7">
    <source>
        <dbReference type="EMBL" id="KIY74365.1"/>
    </source>
</evidence>
<dbReference type="STRING" id="1314674.A0A0D7BVU4"/>
<proteinExistence type="inferred from homology"/>
<dbReference type="InterPro" id="IPR006909">
    <property type="entry name" value="Rad21/Rec8_C_eu"/>
</dbReference>
<evidence type="ECO:0000256" key="1">
    <source>
        <dbReference type="ARBA" id="ARBA00004123"/>
    </source>
</evidence>
<dbReference type="SUPFAM" id="SSF46785">
    <property type="entry name" value="Winged helix' DNA-binding domain"/>
    <property type="match status" value="1"/>
</dbReference>
<keyword evidence="8" id="KW-1185">Reference proteome</keyword>
<dbReference type="GO" id="GO:0030892">
    <property type="term" value="C:mitotic cohesin complex"/>
    <property type="evidence" value="ECO:0007669"/>
    <property type="project" value="TreeGrafter"/>
</dbReference>
<dbReference type="Gene3D" id="1.10.10.580">
    <property type="entry name" value="Structural maintenance of chromosome 1. Chain E"/>
    <property type="match status" value="1"/>
</dbReference>
<feature type="region of interest" description="Disordered" evidence="4">
    <location>
        <begin position="287"/>
        <end position="328"/>
    </location>
</feature>
<dbReference type="GO" id="GO:0005634">
    <property type="term" value="C:nucleus"/>
    <property type="evidence" value="ECO:0007669"/>
    <property type="project" value="UniProtKB-SubCell"/>
</dbReference>
<dbReference type="InterPro" id="IPR023093">
    <property type="entry name" value="ScpA-like_C"/>
</dbReference>
<dbReference type="PANTHER" id="PTHR12585">
    <property type="entry name" value="SCC1 / RAD21 FAMILY MEMBER"/>
    <property type="match status" value="1"/>
</dbReference>
<feature type="compositionally biased region" description="Low complexity" evidence="4">
    <location>
        <begin position="537"/>
        <end position="548"/>
    </location>
</feature>
<dbReference type="Proteomes" id="UP000054007">
    <property type="component" value="Unassembled WGS sequence"/>
</dbReference>
<feature type="compositionally biased region" description="Low complexity" evidence="4">
    <location>
        <begin position="287"/>
        <end position="297"/>
    </location>
</feature>
<accession>A0A0D7BVU4</accession>
<dbReference type="GO" id="GO:0007064">
    <property type="term" value="P:mitotic sister chromatid cohesion"/>
    <property type="evidence" value="ECO:0007669"/>
    <property type="project" value="TreeGrafter"/>
</dbReference>
<dbReference type="InterPro" id="IPR036390">
    <property type="entry name" value="WH_DNA-bd_sf"/>
</dbReference>
<sequence length="669" mass="72442">MFYSEAILSRRGPLGRVWIAAHMERKLSKTQTLQTDIEESVEAIMGKDMEVLALRLSGQLLLGVVRIYSRKAKYLLEDCNEALLKIKLAFRPGVVDMGEELVANKNAITIQPNELNMDLDFPDINWEADYEDRHAPKNNQGQQHLARADDITLRPNDAYGGGFDMDVFGMDGDGIGSQDFDLGINFGPDEMDVDNDSSSVDGGSVGVGRDAFVGDQSIASHLMGGRDMSESLSVRSKSRDFSAPPYEPDTNMDVDMPAFGGVDLGDMGIGFEMPDLPLEGERTPAAIRSPSRASSPLTPTPQTPPPEVAIDSELQPFPKKGPKKYKEKKQIIDEDIELAGDVSKNRKAPKHILTDPEFLPRSSIVARLLDIRKDPVSYFLPTTNTPNGSFLFAGPTGLAPELANMFMIPASGRAPSRKKRAASPNASPTKKRKLDLQDDDEVEQARRDPSVAPSAGLASDIGRRPSLGPEGGFDFGDQSGNFDDFQLDVPAADVDLGDDVNPRASAAPSALSRYSTPALDEQENYADASCPIAMFDSGPSTQSQSISSHDLEAAEAGNKGSSKNTIKAMSVIKNELRVDDGDEEKTLSFNQMAYKASRRAAASFFFELLVLGTRDCVKIKQDEPFGDIEVTAKDKLWETQGHGNASPLHTPRASRAPSLAPSIGSAMGV</sequence>
<feature type="compositionally biased region" description="Low complexity" evidence="4">
    <location>
        <begin position="502"/>
        <end position="515"/>
    </location>
</feature>
<dbReference type="AlphaFoldDB" id="A0A0D7BVU4"/>
<keyword evidence="3" id="KW-0539">Nucleus</keyword>
<feature type="region of interest" description="Disordered" evidence="4">
    <location>
        <begin position="411"/>
        <end position="515"/>
    </location>
</feature>
<comment type="subcellular location">
    <subcellularLocation>
        <location evidence="1">Nucleus</location>
    </subcellularLocation>
</comment>
<reference evidence="7 8" key="1">
    <citation type="journal article" date="2015" name="Fungal Genet. Biol.">
        <title>Evolution of novel wood decay mechanisms in Agaricales revealed by the genome sequences of Fistulina hepatica and Cylindrobasidium torrendii.</title>
        <authorList>
            <person name="Floudas D."/>
            <person name="Held B.W."/>
            <person name="Riley R."/>
            <person name="Nagy L.G."/>
            <person name="Koehler G."/>
            <person name="Ransdell A.S."/>
            <person name="Younus H."/>
            <person name="Chow J."/>
            <person name="Chiniquy J."/>
            <person name="Lipzen A."/>
            <person name="Tritt A."/>
            <person name="Sun H."/>
            <person name="Haridas S."/>
            <person name="LaButti K."/>
            <person name="Ohm R.A."/>
            <person name="Kues U."/>
            <person name="Blanchette R.A."/>
            <person name="Grigoriev I.V."/>
            <person name="Minto R.E."/>
            <person name="Hibbett D.S."/>
        </authorList>
    </citation>
    <scope>NUCLEOTIDE SEQUENCE [LARGE SCALE GENOMIC DNA]</scope>
    <source>
        <strain evidence="7 8">FP15055 ss-10</strain>
    </source>
</reference>
<evidence type="ECO:0000313" key="8">
    <source>
        <dbReference type="Proteomes" id="UP000054007"/>
    </source>
</evidence>
<name>A0A0D7BVU4_9AGAR</name>
<feature type="region of interest" description="Disordered" evidence="4">
    <location>
        <begin position="531"/>
        <end position="561"/>
    </location>
</feature>
<protein>
    <recommendedName>
        <fullName evidence="9">Rad21/Rec8-like protein N-terminal domain-containing protein</fullName>
    </recommendedName>
</protein>
<dbReference type="EMBL" id="KN880431">
    <property type="protein sequence ID" value="KIY74365.1"/>
    <property type="molecule type" value="Genomic_DNA"/>
</dbReference>
<dbReference type="GO" id="GO:0003682">
    <property type="term" value="F:chromatin binding"/>
    <property type="evidence" value="ECO:0007669"/>
    <property type="project" value="TreeGrafter"/>
</dbReference>
<evidence type="ECO:0008006" key="9">
    <source>
        <dbReference type="Google" id="ProtNLM"/>
    </source>
</evidence>
<evidence type="ECO:0000259" key="6">
    <source>
        <dbReference type="Pfam" id="PF04825"/>
    </source>
</evidence>
<evidence type="ECO:0000256" key="2">
    <source>
        <dbReference type="ARBA" id="ARBA00009870"/>
    </source>
</evidence>